<sequence>MGKTSLLEAILLAMGKESLIRQSLVAETANGHWRTEIPDTASLSLTFDVSSAPGTELGAYAPCEVRIVRSLATWRLEIVRENQIQPLQDPVRESFLRDVPVEYLSSWRGPFQLGGVRASATISEIPQDERYRFFRLKQRIIDERSARGFSDRETRDAVWLNRLNEVWCSWHDKTDTWIDALETGDVERPFDLFLVRDIGYGAQPVCPLDMASSGELEWVTLAGSLIVDDFQGMLLIDEPELHLHPQWQARLLPTLRKLAPEAQLVVATHSAYPWDQALPFQRLLLLPPDDPRRSDVSGESK</sequence>
<dbReference type="Pfam" id="PF13304">
    <property type="entry name" value="AAA_21"/>
    <property type="match status" value="1"/>
</dbReference>
<accession>A0A250I9S5</accession>
<dbReference type="GO" id="GO:0016887">
    <property type="term" value="F:ATP hydrolysis activity"/>
    <property type="evidence" value="ECO:0007669"/>
    <property type="project" value="InterPro"/>
</dbReference>
<feature type="domain" description="ATPase AAA-type core" evidence="1">
    <location>
        <begin position="129"/>
        <end position="271"/>
    </location>
</feature>
<dbReference type="PANTHER" id="PTHR43581">
    <property type="entry name" value="ATP/GTP PHOSPHATASE"/>
    <property type="match status" value="1"/>
</dbReference>
<dbReference type="Proteomes" id="UP000217289">
    <property type="component" value="Chromosome"/>
</dbReference>
<evidence type="ECO:0000259" key="1">
    <source>
        <dbReference type="Pfam" id="PF13304"/>
    </source>
</evidence>
<keyword evidence="3" id="KW-1185">Reference proteome</keyword>
<reference evidence="2 3" key="1">
    <citation type="submission" date="2017-06" db="EMBL/GenBank/DDBJ databases">
        <authorList>
            <person name="Kim H.J."/>
            <person name="Triplett B.A."/>
        </authorList>
    </citation>
    <scope>NUCLEOTIDE SEQUENCE [LARGE SCALE GENOMIC DNA]</scope>
    <source>
        <strain evidence="2 3">DSM 14713</strain>
    </source>
</reference>
<protein>
    <recommendedName>
        <fullName evidence="1">ATPase AAA-type core domain-containing protein</fullName>
    </recommendedName>
</protein>
<dbReference type="EMBL" id="CP022163">
    <property type="protein sequence ID" value="ATB28619.1"/>
    <property type="molecule type" value="Genomic_DNA"/>
</dbReference>
<evidence type="ECO:0000313" key="3">
    <source>
        <dbReference type="Proteomes" id="UP000217289"/>
    </source>
</evidence>
<dbReference type="SUPFAM" id="SSF52540">
    <property type="entry name" value="P-loop containing nucleoside triphosphate hydrolases"/>
    <property type="match status" value="1"/>
</dbReference>
<proteinExistence type="predicted"/>
<dbReference type="KEGG" id="mbd:MEBOL_002068"/>
<gene>
    <name evidence="2" type="ORF">MEBOL_002068</name>
</gene>
<evidence type="ECO:0000313" key="2">
    <source>
        <dbReference type="EMBL" id="ATB28619.1"/>
    </source>
</evidence>
<organism evidence="2 3">
    <name type="scientific">Melittangium boletus DSM 14713</name>
    <dbReference type="NCBI Taxonomy" id="1294270"/>
    <lineage>
        <taxon>Bacteria</taxon>
        <taxon>Pseudomonadati</taxon>
        <taxon>Myxococcota</taxon>
        <taxon>Myxococcia</taxon>
        <taxon>Myxococcales</taxon>
        <taxon>Cystobacterineae</taxon>
        <taxon>Archangiaceae</taxon>
        <taxon>Melittangium</taxon>
    </lineage>
</organism>
<name>A0A250I9S5_9BACT</name>
<dbReference type="InterPro" id="IPR003959">
    <property type="entry name" value="ATPase_AAA_core"/>
</dbReference>
<dbReference type="InterPro" id="IPR027417">
    <property type="entry name" value="P-loop_NTPase"/>
</dbReference>
<dbReference type="Gene3D" id="3.40.50.300">
    <property type="entry name" value="P-loop containing nucleotide triphosphate hydrolases"/>
    <property type="match status" value="1"/>
</dbReference>
<dbReference type="PANTHER" id="PTHR43581:SF2">
    <property type="entry name" value="EXCINUCLEASE ATPASE SUBUNIT"/>
    <property type="match status" value="1"/>
</dbReference>
<dbReference type="GO" id="GO:0005524">
    <property type="term" value="F:ATP binding"/>
    <property type="evidence" value="ECO:0007669"/>
    <property type="project" value="InterPro"/>
</dbReference>
<dbReference type="InterPro" id="IPR051396">
    <property type="entry name" value="Bact_Antivir_Def_Nuclease"/>
</dbReference>
<dbReference type="AlphaFoldDB" id="A0A250I9S5"/>